<dbReference type="EMBL" id="ADLT01000001">
    <property type="protein sequence ID" value="EHO64022.1"/>
    <property type="molecule type" value="Genomic_DNA"/>
</dbReference>
<dbReference type="InterPro" id="IPR029068">
    <property type="entry name" value="Glyas_Bleomycin-R_OHBP_Dase"/>
</dbReference>
<dbReference type="RefSeq" id="WP_008858586.1">
    <property type="nucleotide sequence ID" value="NZ_JH591187.1"/>
</dbReference>
<dbReference type="CDD" id="cd06587">
    <property type="entry name" value="VOC"/>
    <property type="match status" value="1"/>
</dbReference>
<dbReference type="AlphaFoldDB" id="H1CXJ1"/>
<dbReference type="InterPro" id="IPR037523">
    <property type="entry name" value="VOC_core"/>
</dbReference>
<name>H1CXJ1_9FIRM</name>
<dbReference type="Gene3D" id="3.10.180.10">
    <property type="entry name" value="2,3-Dihydroxybiphenyl 1,2-Dioxygenase, domain 1"/>
    <property type="match status" value="1"/>
</dbReference>
<dbReference type="PROSITE" id="PS51819">
    <property type="entry name" value="VOC"/>
    <property type="match status" value="1"/>
</dbReference>
<evidence type="ECO:0000313" key="3">
    <source>
        <dbReference type="Proteomes" id="UP000003277"/>
    </source>
</evidence>
<dbReference type="eggNOG" id="COG0346">
    <property type="taxonomic scope" value="Bacteria"/>
</dbReference>
<dbReference type="InterPro" id="IPR004360">
    <property type="entry name" value="Glyas_Fos-R_dOase_dom"/>
</dbReference>
<feature type="domain" description="VOC" evidence="1">
    <location>
        <begin position="1"/>
        <end position="111"/>
    </location>
</feature>
<dbReference type="Proteomes" id="UP000003277">
    <property type="component" value="Unassembled WGS sequence"/>
</dbReference>
<evidence type="ECO:0000259" key="1">
    <source>
        <dbReference type="PROSITE" id="PS51819"/>
    </source>
</evidence>
<dbReference type="PATRIC" id="fig|742743.3.peg.81"/>
<dbReference type="Pfam" id="PF00903">
    <property type="entry name" value="Glyoxalase"/>
    <property type="match status" value="1"/>
</dbReference>
<organism evidence="2 3">
    <name type="scientific">Dialister succinatiphilus YIT 11850</name>
    <dbReference type="NCBI Taxonomy" id="742743"/>
    <lineage>
        <taxon>Bacteria</taxon>
        <taxon>Bacillati</taxon>
        <taxon>Bacillota</taxon>
        <taxon>Negativicutes</taxon>
        <taxon>Veillonellales</taxon>
        <taxon>Veillonellaceae</taxon>
        <taxon>Dialister</taxon>
    </lineage>
</organism>
<keyword evidence="3" id="KW-1185">Reference proteome</keyword>
<protein>
    <recommendedName>
        <fullName evidence="1">VOC domain-containing protein</fullName>
    </recommendedName>
</protein>
<dbReference type="STRING" id="742743.HMPREF9453_00079"/>
<evidence type="ECO:0000313" key="2">
    <source>
        <dbReference type="EMBL" id="EHO64022.1"/>
    </source>
</evidence>
<gene>
    <name evidence="2" type="ORF">HMPREF9453_00079</name>
</gene>
<dbReference type="SUPFAM" id="SSF54593">
    <property type="entry name" value="Glyoxalase/Bleomycin resistance protein/Dihydroxybiphenyl dioxygenase"/>
    <property type="match status" value="1"/>
</dbReference>
<dbReference type="HOGENOM" id="CLU_046006_2_5_9"/>
<proteinExistence type="predicted"/>
<accession>H1CXJ1</accession>
<comment type="caution">
    <text evidence="2">The sequence shown here is derived from an EMBL/GenBank/DDBJ whole genome shotgun (WGS) entry which is preliminary data.</text>
</comment>
<reference evidence="2 3" key="1">
    <citation type="submission" date="2011-11" db="EMBL/GenBank/DDBJ databases">
        <title>The Genome Sequence of Dialister succinatiphilus YIT 11850.</title>
        <authorList>
            <consortium name="The Broad Institute Genome Sequencing Platform"/>
            <person name="Earl A."/>
            <person name="Ward D."/>
            <person name="Feldgarden M."/>
            <person name="Gevers D."/>
            <person name="Morotomi M."/>
            <person name="Young S.K."/>
            <person name="Zeng Q."/>
            <person name="Gargeya S."/>
            <person name="Fitzgerald M."/>
            <person name="Haas B."/>
            <person name="Abouelleil A."/>
            <person name="Alvarado L."/>
            <person name="Arachchi H.M."/>
            <person name="Berlin A."/>
            <person name="Brown A."/>
            <person name="Chapman S.B."/>
            <person name="Dunbar C."/>
            <person name="Gearin G."/>
            <person name="Goldberg J."/>
            <person name="Griggs A."/>
            <person name="Gujja S."/>
            <person name="Heiman D."/>
            <person name="Howarth C."/>
            <person name="Lui A."/>
            <person name="MacDonald P.J.P."/>
            <person name="Montmayeur A."/>
            <person name="Murphy C."/>
            <person name="Neiman D."/>
            <person name="Pearson M."/>
            <person name="Priest M."/>
            <person name="Roberts A."/>
            <person name="Saif S."/>
            <person name="Shea T."/>
            <person name="Sisk P."/>
            <person name="Stolte C."/>
            <person name="Sykes S."/>
            <person name="Wortman J."/>
            <person name="Nusbaum C."/>
            <person name="Birren B."/>
        </authorList>
    </citation>
    <scope>NUCLEOTIDE SEQUENCE [LARGE SCALE GENOMIC DNA]</scope>
    <source>
        <strain evidence="2 3">YIT 11850</strain>
    </source>
</reference>
<sequence>MDAVIAFYCDVLGMNILRSWGDGVEAGAMLDTGNGVIELFANAEPGRRPGQVDHIALATDKVDECMAACAKEGLKVIMAPQDIVVPCETPYPLHIAFVEGKAGEIIEFFDEK</sequence>
<dbReference type="OrthoDB" id="9814858at2"/>